<evidence type="ECO:0000256" key="3">
    <source>
        <dbReference type="ARBA" id="ARBA00022801"/>
    </source>
</evidence>
<dbReference type="EMBL" id="QGTS01000003">
    <property type="protein sequence ID" value="PWW10891.1"/>
    <property type="molecule type" value="Genomic_DNA"/>
</dbReference>
<comment type="similarity">
    <text evidence="1">Belongs to the metallo-beta-lactamase superfamily.</text>
</comment>
<dbReference type="GO" id="GO:0046872">
    <property type="term" value="F:metal ion binding"/>
    <property type="evidence" value="ECO:0007669"/>
    <property type="project" value="UniProtKB-KW"/>
</dbReference>
<dbReference type="Gene3D" id="3.60.15.10">
    <property type="entry name" value="Ribonuclease Z/Hydroxyacylglutathione hydrolase-like"/>
    <property type="match status" value="1"/>
</dbReference>
<evidence type="ECO:0000313" key="6">
    <source>
        <dbReference type="EMBL" id="PWW10891.1"/>
    </source>
</evidence>
<accession>A0A317Q6M9</accession>
<dbReference type="PANTHER" id="PTHR42978:SF6">
    <property type="entry name" value="QUORUM-QUENCHING LACTONASE YTNP-RELATED"/>
    <property type="match status" value="1"/>
</dbReference>
<sequence>MSSTQPASCRIGDYLVTVLSDGYMEASLSLLSGIGETDAQSIQTEAGIAAPGNIEINGFLIRGRGHTILVDSGTGGINNAGGQLLPSLQKAGVTPDDIDTILLTHCHPDHIGGLLDSHGNKVFNRATLLLHPLEAEYWLDDTHQQAATERGKRNFAFARQVLKTYGEQRKFFSDGDVIEGISPVLLAGHTPGHTGFHIKAENGGLLIWGDIVHFPYIQSMHPDVFVAFDVDHIQAEQTRAKIFSQAATQQLLVAGMHFAHAGFAHIHPSENGYRIEYLQG</sequence>
<keyword evidence="3 6" id="KW-0378">Hydrolase</keyword>
<reference evidence="6 7" key="1">
    <citation type="submission" date="2018-05" db="EMBL/GenBank/DDBJ databases">
        <title>Genomic Encyclopedia of Type Strains, Phase IV (KMG-IV): sequencing the most valuable type-strain genomes for metagenomic binning, comparative biology and taxonomic classification.</title>
        <authorList>
            <person name="Goeker M."/>
        </authorList>
    </citation>
    <scope>NUCLEOTIDE SEQUENCE [LARGE SCALE GENOMIC DNA]</scope>
    <source>
        <strain evidence="6 7">DSM 19579</strain>
    </source>
</reference>
<dbReference type="RefSeq" id="WP_110025228.1">
    <property type="nucleotide sequence ID" value="NZ_QGTS01000003.1"/>
</dbReference>
<dbReference type="OrthoDB" id="5443440at2"/>
<keyword evidence="7" id="KW-1185">Reference proteome</keyword>
<dbReference type="Proteomes" id="UP000246744">
    <property type="component" value="Unassembled WGS sequence"/>
</dbReference>
<evidence type="ECO:0000256" key="4">
    <source>
        <dbReference type="ARBA" id="ARBA00022833"/>
    </source>
</evidence>
<dbReference type="AlphaFoldDB" id="A0A317Q6M9"/>
<comment type="caution">
    <text evidence="6">The sequence shown here is derived from an EMBL/GenBank/DDBJ whole genome shotgun (WGS) entry which is preliminary data.</text>
</comment>
<dbReference type="SMART" id="SM00849">
    <property type="entry name" value="Lactamase_B"/>
    <property type="match status" value="1"/>
</dbReference>
<gene>
    <name evidence="6" type="ORF">DES37_103268</name>
</gene>
<dbReference type="Pfam" id="PF00753">
    <property type="entry name" value="Lactamase_B"/>
    <property type="match status" value="1"/>
</dbReference>
<dbReference type="PANTHER" id="PTHR42978">
    <property type="entry name" value="QUORUM-QUENCHING LACTONASE YTNP-RELATED-RELATED"/>
    <property type="match status" value="1"/>
</dbReference>
<feature type="domain" description="Metallo-beta-lactamase" evidence="5">
    <location>
        <begin position="55"/>
        <end position="257"/>
    </location>
</feature>
<evidence type="ECO:0000313" key="7">
    <source>
        <dbReference type="Proteomes" id="UP000246744"/>
    </source>
</evidence>
<organism evidence="6 7">
    <name type="scientific">Mangrovibacter plantisponsor</name>
    <dbReference type="NCBI Taxonomy" id="451513"/>
    <lineage>
        <taxon>Bacteria</taxon>
        <taxon>Pseudomonadati</taxon>
        <taxon>Pseudomonadota</taxon>
        <taxon>Gammaproteobacteria</taxon>
        <taxon>Enterobacterales</taxon>
        <taxon>Enterobacteriaceae</taxon>
        <taxon>Mangrovibacter</taxon>
    </lineage>
</organism>
<name>A0A317Q6M9_9ENTR</name>
<dbReference type="InterPro" id="IPR051013">
    <property type="entry name" value="MBL_superfamily_lactonases"/>
</dbReference>
<evidence type="ECO:0000259" key="5">
    <source>
        <dbReference type="SMART" id="SM00849"/>
    </source>
</evidence>
<protein>
    <submittedName>
        <fullName evidence="6">Glyoxylase-like metal-dependent hydrolase (Beta-lactamase superfamily II)</fullName>
    </submittedName>
</protein>
<dbReference type="GO" id="GO:0016787">
    <property type="term" value="F:hydrolase activity"/>
    <property type="evidence" value="ECO:0007669"/>
    <property type="project" value="UniProtKB-KW"/>
</dbReference>
<dbReference type="InterPro" id="IPR036866">
    <property type="entry name" value="RibonucZ/Hydroxyglut_hydro"/>
</dbReference>
<evidence type="ECO:0000256" key="1">
    <source>
        <dbReference type="ARBA" id="ARBA00007749"/>
    </source>
</evidence>
<keyword evidence="2" id="KW-0479">Metal-binding</keyword>
<keyword evidence="4" id="KW-0862">Zinc</keyword>
<proteinExistence type="inferred from homology"/>
<dbReference type="CDD" id="cd07720">
    <property type="entry name" value="OPHC2-like_MBL-fold"/>
    <property type="match status" value="1"/>
</dbReference>
<dbReference type="InterPro" id="IPR001279">
    <property type="entry name" value="Metallo-B-lactamas"/>
</dbReference>
<dbReference type="SUPFAM" id="SSF56281">
    <property type="entry name" value="Metallo-hydrolase/oxidoreductase"/>
    <property type="match status" value="1"/>
</dbReference>
<evidence type="ECO:0000256" key="2">
    <source>
        <dbReference type="ARBA" id="ARBA00022723"/>
    </source>
</evidence>